<evidence type="ECO:0000313" key="1">
    <source>
        <dbReference type="EMBL" id="RNA33705.1"/>
    </source>
</evidence>
<name>A0A3M7SDE4_BRAPC</name>
<evidence type="ECO:0000313" key="2">
    <source>
        <dbReference type="Proteomes" id="UP000276133"/>
    </source>
</evidence>
<organism evidence="1 2">
    <name type="scientific">Brachionus plicatilis</name>
    <name type="common">Marine rotifer</name>
    <name type="synonym">Brachionus muelleri</name>
    <dbReference type="NCBI Taxonomy" id="10195"/>
    <lineage>
        <taxon>Eukaryota</taxon>
        <taxon>Metazoa</taxon>
        <taxon>Spiralia</taxon>
        <taxon>Gnathifera</taxon>
        <taxon>Rotifera</taxon>
        <taxon>Eurotatoria</taxon>
        <taxon>Monogononta</taxon>
        <taxon>Pseudotrocha</taxon>
        <taxon>Ploima</taxon>
        <taxon>Brachionidae</taxon>
        <taxon>Brachionus</taxon>
    </lineage>
</organism>
<dbReference type="EMBL" id="REGN01001597">
    <property type="protein sequence ID" value="RNA33705.1"/>
    <property type="molecule type" value="Genomic_DNA"/>
</dbReference>
<comment type="caution">
    <text evidence="1">The sequence shown here is derived from an EMBL/GenBank/DDBJ whole genome shotgun (WGS) entry which is preliminary data.</text>
</comment>
<proteinExistence type="predicted"/>
<sequence>MILHLKIIPVNEPTCNHVIISSLVPFWILHISLDFECVCVYVINPQKFRVKKEQNFSIWKTKFVCTNNKNIGKKT</sequence>
<protein>
    <submittedName>
        <fullName evidence="1">Uncharacterized protein</fullName>
    </submittedName>
</protein>
<dbReference type="AlphaFoldDB" id="A0A3M7SDE4"/>
<accession>A0A3M7SDE4</accession>
<reference evidence="1 2" key="1">
    <citation type="journal article" date="2018" name="Sci. Rep.">
        <title>Genomic signatures of local adaptation to the degree of environmental predictability in rotifers.</title>
        <authorList>
            <person name="Franch-Gras L."/>
            <person name="Hahn C."/>
            <person name="Garcia-Roger E.M."/>
            <person name="Carmona M.J."/>
            <person name="Serra M."/>
            <person name="Gomez A."/>
        </authorList>
    </citation>
    <scope>NUCLEOTIDE SEQUENCE [LARGE SCALE GENOMIC DNA]</scope>
    <source>
        <strain evidence="1">HYR1</strain>
    </source>
</reference>
<gene>
    <name evidence="1" type="ORF">BpHYR1_024302</name>
</gene>
<keyword evidence="2" id="KW-1185">Reference proteome</keyword>
<dbReference type="Proteomes" id="UP000276133">
    <property type="component" value="Unassembled WGS sequence"/>
</dbReference>